<comment type="caution">
    <text evidence="3">The sequence shown here is derived from an EMBL/GenBank/DDBJ whole genome shotgun (WGS) entry which is preliminary data.</text>
</comment>
<dbReference type="EMBL" id="CAMXCT020000420">
    <property type="protein sequence ID" value="CAL1131922.1"/>
    <property type="molecule type" value="Genomic_DNA"/>
</dbReference>
<evidence type="ECO:0000313" key="3">
    <source>
        <dbReference type="EMBL" id="CAI3978547.1"/>
    </source>
</evidence>
<feature type="compositionally biased region" description="Low complexity" evidence="1">
    <location>
        <begin position="215"/>
        <end position="230"/>
    </location>
</feature>
<reference evidence="4" key="2">
    <citation type="submission" date="2024-04" db="EMBL/GenBank/DDBJ databases">
        <authorList>
            <person name="Chen Y."/>
            <person name="Shah S."/>
            <person name="Dougan E. K."/>
            <person name="Thang M."/>
            <person name="Chan C."/>
        </authorList>
    </citation>
    <scope>NUCLEOTIDE SEQUENCE [LARGE SCALE GENOMIC DNA]</scope>
</reference>
<keyword evidence="5" id="KW-1185">Reference proteome</keyword>
<proteinExistence type="predicted"/>
<feature type="compositionally biased region" description="Basic and acidic residues" evidence="1">
    <location>
        <begin position="648"/>
        <end position="661"/>
    </location>
</feature>
<feature type="chain" id="PRO_5043272169" evidence="2">
    <location>
        <begin position="28"/>
        <end position="709"/>
    </location>
</feature>
<feature type="compositionally biased region" description="Basic and acidic residues" evidence="1">
    <location>
        <begin position="487"/>
        <end position="497"/>
    </location>
</feature>
<feature type="compositionally biased region" description="Low complexity" evidence="1">
    <location>
        <begin position="255"/>
        <end position="271"/>
    </location>
</feature>
<evidence type="ECO:0000313" key="5">
    <source>
        <dbReference type="Proteomes" id="UP001152797"/>
    </source>
</evidence>
<reference evidence="3" key="1">
    <citation type="submission" date="2022-10" db="EMBL/GenBank/DDBJ databases">
        <authorList>
            <person name="Chen Y."/>
            <person name="Dougan E. K."/>
            <person name="Chan C."/>
            <person name="Rhodes N."/>
            <person name="Thang M."/>
        </authorList>
    </citation>
    <scope>NUCLEOTIDE SEQUENCE</scope>
</reference>
<dbReference type="EMBL" id="CAMXCT010000420">
    <property type="protein sequence ID" value="CAI3978547.1"/>
    <property type="molecule type" value="Genomic_DNA"/>
</dbReference>
<organism evidence="3">
    <name type="scientific">Cladocopium goreaui</name>
    <dbReference type="NCBI Taxonomy" id="2562237"/>
    <lineage>
        <taxon>Eukaryota</taxon>
        <taxon>Sar</taxon>
        <taxon>Alveolata</taxon>
        <taxon>Dinophyceae</taxon>
        <taxon>Suessiales</taxon>
        <taxon>Symbiodiniaceae</taxon>
        <taxon>Cladocopium</taxon>
    </lineage>
</organism>
<evidence type="ECO:0000313" key="4">
    <source>
        <dbReference type="EMBL" id="CAL1131922.1"/>
    </source>
</evidence>
<feature type="region of interest" description="Disordered" evidence="1">
    <location>
        <begin position="112"/>
        <end position="709"/>
    </location>
</feature>
<feature type="compositionally biased region" description="Low complexity" evidence="1">
    <location>
        <begin position="498"/>
        <end position="510"/>
    </location>
</feature>
<protein>
    <submittedName>
        <fullName evidence="3">Uncharacterized protein</fullName>
    </submittedName>
</protein>
<feature type="compositionally biased region" description="Basic and acidic residues" evidence="1">
    <location>
        <begin position="623"/>
        <end position="641"/>
    </location>
</feature>
<feature type="compositionally biased region" description="Polar residues" evidence="1">
    <location>
        <begin position="129"/>
        <end position="142"/>
    </location>
</feature>
<evidence type="ECO:0000256" key="1">
    <source>
        <dbReference type="SAM" id="MobiDB-lite"/>
    </source>
</evidence>
<gene>
    <name evidence="3" type="ORF">C1SCF055_LOCUS6592</name>
</gene>
<name>A0A9P1FLL3_9DINO</name>
<dbReference type="AlphaFoldDB" id="A0A9P1FLL3"/>
<feature type="compositionally biased region" description="Low complexity" evidence="1">
    <location>
        <begin position="343"/>
        <end position="366"/>
    </location>
</feature>
<feature type="signal peptide" evidence="2">
    <location>
        <begin position="1"/>
        <end position="27"/>
    </location>
</feature>
<accession>A0A9P1FLL3</accession>
<keyword evidence="2" id="KW-0732">Signal</keyword>
<dbReference type="EMBL" id="CAMXCT030000420">
    <property type="protein sequence ID" value="CAL4765859.1"/>
    <property type="molecule type" value="Genomic_DNA"/>
</dbReference>
<feature type="compositionally biased region" description="Basic and acidic residues" evidence="1">
    <location>
        <begin position="287"/>
        <end position="307"/>
    </location>
</feature>
<sequence>MGFGLPREPHLITVVLKLLSPLGLSCCCRGPRRFQRFDAIVAKLKAIPEVALHVQSEVPEAEPIGSLLWRLSDLQAQLQDVSPEPTSRSPSPTANRLVHAEALPPFALRKEQREVPESEPMNLRPPLAASTSPSMKRSSLSTPAGGLKEHEGIQSSNEGAQKKAPEEVASSVAFAAAAEQKKPVEAAVGKETAPPGPEQKRPHEQQPQPGPPQPGIESQGGAKDAKAGGAENKASKEVASPVGFAATAEQEKPVEPAVAAAPEQKGQQQQQLHADHREEGVEIQAAETKDPKDAKDVKGGSENKATEEVASPAAGVAIADQKKPVEPAVGKEAAPPSPEQKRQQQQPQPGAQGAKDAKAGGAENKAPQQVPPPSAVEEIHKQKAQVEPAVPAVPEHKGQQQQQPQAERIEIQANIKDVKDVTAGGAESKATKEVASPAAFETTAEAPVGPVVAKEPAPAALEQKGQQQQRPQADRPEEGVESQAQTKDPKDAKDVAPKEAASSVAFAAASEQKKPVDPAVGKEAALPAPEQKRQHEQQPQPEPPRPGIESQGGPEGDKDAKAGGAENKAQKEVAPPSAVEEIHKQQAQVEPAVGKELAPAVGQEPTPSAPEQEGQQQQQLGADVKDGKVRGEEDKIPEHKASLAAEAPKQEVLLERADKDAAQPSPEQLESSQPLQASESGPVMSSAVLNVRQARRLRKAGQPRPVTPR</sequence>
<feature type="compositionally biased region" description="Polar residues" evidence="1">
    <location>
        <begin position="665"/>
        <end position="679"/>
    </location>
</feature>
<feature type="compositionally biased region" description="Low complexity" evidence="1">
    <location>
        <begin position="167"/>
        <end position="178"/>
    </location>
</feature>
<dbReference type="Proteomes" id="UP001152797">
    <property type="component" value="Unassembled WGS sequence"/>
</dbReference>
<evidence type="ECO:0000256" key="2">
    <source>
        <dbReference type="SAM" id="SignalP"/>
    </source>
</evidence>